<evidence type="ECO:0000313" key="3">
    <source>
        <dbReference type="Proteomes" id="UP001157006"/>
    </source>
</evidence>
<proteinExistence type="predicted"/>
<dbReference type="EMBL" id="OX451741">
    <property type="protein sequence ID" value="CAI8617830.1"/>
    <property type="molecule type" value="Genomic_DNA"/>
</dbReference>
<organism evidence="2 3">
    <name type="scientific">Vicia faba</name>
    <name type="common">Broad bean</name>
    <name type="synonym">Faba vulgaris</name>
    <dbReference type="NCBI Taxonomy" id="3906"/>
    <lineage>
        <taxon>Eukaryota</taxon>
        <taxon>Viridiplantae</taxon>
        <taxon>Streptophyta</taxon>
        <taxon>Embryophyta</taxon>
        <taxon>Tracheophyta</taxon>
        <taxon>Spermatophyta</taxon>
        <taxon>Magnoliopsida</taxon>
        <taxon>eudicotyledons</taxon>
        <taxon>Gunneridae</taxon>
        <taxon>Pentapetalae</taxon>
        <taxon>rosids</taxon>
        <taxon>fabids</taxon>
        <taxon>Fabales</taxon>
        <taxon>Fabaceae</taxon>
        <taxon>Papilionoideae</taxon>
        <taxon>50 kb inversion clade</taxon>
        <taxon>NPAAA clade</taxon>
        <taxon>Hologalegina</taxon>
        <taxon>IRL clade</taxon>
        <taxon>Fabeae</taxon>
        <taxon>Vicia</taxon>
    </lineage>
</organism>
<evidence type="ECO:0000313" key="2">
    <source>
        <dbReference type="EMBL" id="CAI8617830.1"/>
    </source>
</evidence>
<keyword evidence="1" id="KW-0732">Signal</keyword>
<reference evidence="2 3" key="1">
    <citation type="submission" date="2023-01" db="EMBL/GenBank/DDBJ databases">
        <authorList>
            <person name="Kreplak J."/>
        </authorList>
    </citation>
    <scope>NUCLEOTIDE SEQUENCE [LARGE SCALE GENOMIC DNA]</scope>
</reference>
<dbReference type="AlphaFoldDB" id="A0AAV1B5V0"/>
<dbReference type="Proteomes" id="UP001157006">
    <property type="component" value="Chromosome 6"/>
</dbReference>
<protein>
    <submittedName>
        <fullName evidence="2">Uncharacterized protein</fullName>
    </submittedName>
</protein>
<feature type="signal peptide" evidence="1">
    <location>
        <begin position="1"/>
        <end position="22"/>
    </location>
</feature>
<name>A0AAV1B5V0_VICFA</name>
<sequence length="154" mass="17640">MYWSWTSKLSLVGLSLSPPVLDHHVDPTLKNKSKSSKKLSFHLYVKREEAMAPYLAYAVNRRSQICNEPGQLVIWNRVIETCSHIASTIAFQVVVPILKQCFRLEDLIQVNPRVSIMSSRLCSPKHTPHTHLYSDFPFKTLDSHPTQLQNLLSL</sequence>
<keyword evidence="3" id="KW-1185">Reference proteome</keyword>
<evidence type="ECO:0000256" key="1">
    <source>
        <dbReference type="SAM" id="SignalP"/>
    </source>
</evidence>
<feature type="chain" id="PRO_5043527528" evidence="1">
    <location>
        <begin position="23"/>
        <end position="154"/>
    </location>
</feature>
<gene>
    <name evidence="2" type="ORF">VFH_VI094800</name>
</gene>
<accession>A0AAV1B5V0</accession>